<dbReference type="Proteomes" id="UP000580051">
    <property type="component" value="Unassembled WGS sequence"/>
</dbReference>
<dbReference type="NCBIfam" id="TIGR03936">
    <property type="entry name" value="sam_1_link_chp"/>
    <property type="match status" value="1"/>
</dbReference>
<dbReference type="Pfam" id="PF10105">
    <property type="entry name" value="DUF2344"/>
    <property type="match status" value="1"/>
</dbReference>
<name>A0A6V8NSC4_9ACTN</name>
<evidence type="ECO:0000313" key="3">
    <source>
        <dbReference type="Proteomes" id="UP000580051"/>
    </source>
</evidence>
<protein>
    <recommendedName>
        <fullName evidence="1">DUF2344 domain-containing protein</fullName>
    </recommendedName>
</protein>
<organism evidence="2 3">
    <name type="scientific">Candidatus Hakubella thermalkaliphila</name>
    <dbReference type="NCBI Taxonomy" id="2754717"/>
    <lineage>
        <taxon>Bacteria</taxon>
        <taxon>Bacillati</taxon>
        <taxon>Actinomycetota</taxon>
        <taxon>Actinomycetota incertae sedis</taxon>
        <taxon>Candidatus Hakubellales</taxon>
        <taxon>Candidatus Hakubellaceae</taxon>
        <taxon>Candidatus Hakubella</taxon>
    </lineage>
</organism>
<feature type="non-terminal residue" evidence="2">
    <location>
        <position position="276"/>
    </location>
</feature>
<dbReference type="SUPFAM" id="SSF102114">
    <property type="entry name" value="Radical SAM enzymes"/>
    <property type="match status" value="1"/>
</dbReference>
<feature type="domain" description="DUF2344" evidence="1">
    <location>
        <begin position="196"/>
        <end position="275"/>
    </location>
</feature>
<proteinExistence type="predicted"/>
<dbReference type="RefSeq" id="WP_176227304.1">
    <property type="nucleotide sequence ID" value="NZ_BLRV01000321.1"/>
</dbReference>
<dbReference type="PANTHER" id="PTHR42731:SF1">
    <property type="entry name" value="RADICAL SAM DOMAIN PROTEIN"/>
    <property type="match status" value="1"/>
</dbReference>
<feature type="non-terminal residue" evidence="2">
    <location>
        <position position="1"/>
    </location>
</feature>
<accession>A0A6V8NSC4</accession>
<comment type="caution">
    <text evidence="2">The sequence shown here is derived from an EMBL/GenBank/DDBJ whole genome shotgun (WGS) entry which is preliminary data.</text>
</comment>
<dbReference type="InterPro" id="IPR058240">
    <property type="entry name" value="rSAM_sf"/>
</dbReference>
<dbReference type="AlphaFoldDB" id="A0A6V8NSC4"/>
<reference evidence="2 3" key="1">
    <citation type="journal article" date="2020" name="Front. Microbiol.">
        <title>Single-cell genomics of novel Actinobacteria with the Wood-Ljungdahl pathway discovered in a serpentinizing system.</title>
        <authorList>
            <person name="Merino N."/>
            <person name="Kawai M."/>
            <person name="Boyd E.S."/>
            <person name="Colman D.R."/>
            <person name="McGlynn S.E."/>
            <person name="Nealson K.H."/>
            <person name="Kurokawa K."/>
            <person name="Hongoh Y."/>
        </authorList>
    </citation>
    <scope>NUCLEOTIDE SEQUENCE [LARGE SCALE GENOMIC DNA]</scope>
    <source>
        <strain evidence="2 3">S06</strain>
    </source>
</reference>
<dbReference type="PANTHER" id="PTHR42731">
    <property type="entry name" value="SLL1084 PROTEIN"/>
    <property type="match status" value="1"/>
</dbReference>
<evidence type="ECO:0000259" key="1">
    <source>
        <dbReference type="Pfam" id="PF10105"/>
    </source>
</evidence>
<evidence type="ECO:0000313" key="2">
    <source>
        <dbReference type="EMBL" id="GFP22294.1"/>
    </source>
</evidence>
<dbReference type="InterPro" id="IPR018768">
    <property type="entry name" value="DUF2344"/>
</dbReference>
<sequence length="276" mass="31721">VKINVDVSPFVPKSHTPFQWHGQENVESIKRKMKYLKEIFRKKRFEFKGHREDMSFLEAVFARGDERLSPLIEKAWSLGCRLDAWGETFDFQKWTQAMEETGINAAAYAEKTYGTDERLSWDIIDTGVSKDFLCKEYQRAISGEKTSDCRKVCHACGLKCKEQMQDTGYRIQDKKGGIQNQKIHASCIVHHASAIRIRVEFSKAGVLKYLSHLELVTALFRAMRRAEISLRYSQGFHPSPKVSFGPALGVGIAGIKEYFDMEITPPFDIDYFIRSM</sequence>
<gene>
    <name evidence="2" type="ORF">HKBW3S06_01521</name>
</gene>
<dbReference type="EMBL" id="BLRV01000321">
    <property type="protein sequence ID" value="GFP22294.1"/>
    <property type="molecule type" value="Genomic_DNA"/>
</dbReference>